<protein>
    <submittedName>
        <fullName evidence="4">AMP-binding protein</fullName>
    </submittedName>
</protein>
<accession>A0ABV5U7S4</accession>
<dbReference type="InterPro" id="IPR045851">
    <property type="entry name" value="AMP-bd_C_sf"/>
</dbReference>
<dbReference type="InterPro" id="IPR025110">
    <property type="entry name" value="AMP-bd_C"/>
</dbReference>
<dbReference type="RefSeq" id="WP_378195996.1">
    <property type="nucleotide sequence ID" value="NZ_JBHMBK010000014.1"/>
</dbReference>
<comment type="pathway">
    <text evidence="1">Siderophore biosynthesis.</text>
</comment>
<dbReference type="Pfam" id="PF00550">
    <property type="entry name" value="PP-binding"/>
    <property type="match status" value="1"/>
</dbReference>
<comment type="caution">
    <text evidence="4">The sequence shown here is derived from an EMBL/GenBank/DDBJ whole genome shotgun (WGS) entry which is preliminary data.</text>
</comment>
<sequence>MELAVAAARPGALASLRLVMLSGDWIRVGLPADIARACPDAKVISLGGATEASIWSILHEIGDVDPAWTSIPYGRPTANQTFHILDKAMSPCPIGVPGDLHIGGVGVAMGYWNAPELTAASFVDHPETGARIYRTGDLGRYLPDGTIEFLGRDDFQVKIQGFRIELGEVEAALRQCTGVADAVAAAEVGDGGARLVAFVRGADGLDPEQLRADVGRTLPAYMVPSSVAVVGSWPLTGNGKVDRAALVRGHLPVAEGGGEPRDALDELLAELWADTLDRDAVGTRDSFFTLGGQSLLAARLVLAINAVLDLEVPVRALFEAPTVVAFRDWLEVKPEVDADALLGTAEALLADGYEMDDDESTAR</sequence>
<proteinExistence type="predicted"/>
<evidence type="ECO:0000256" key="2">
    <source>
        <dbReference type="ARBA" id="ARBA00022598"/>
    </source>
</evidence>
<evidence type="ECO:0000313" key="4">
    <source>
        <dbReference type="EMBL" id="MFB9686491.1"/>
    </source>
</evidence>
<dbReference type="InterPro" id="IPR009081">
    <property type="entry name" value="PP-bd_ACP"/>
</dbReference>
<evidence type="ECO:0000259" key="3">
    <source>
        <dbReference type="PROSITE" id="PS50075"/>
    </source>
</evidence>
<keyword evidence="5" id="KW-1185">Reference proteome</keyword>
<organism evidence="4 5">
    <name type="scientific">Amycolatopsis plumensis</name>
    <dbReference type="NCBI Taxonomy" id="236508"/>
    <lineage>
        <taxon>Bacteria</taxon>
        <taxon>Bacillati</taxon>
        <taxon>Actinomycetota</taxon>
        <taxon>Actinomycetes</taxon>
        <taxon>Pseudonocardiales</taxon>
        <taxon>Pseudonocardiaceae</taxon>
        <taxon>Amycolatopsis</taxon>
    </lineage>
</organism>
<evidence type="ECO:0000313" key="5">
    <source>
        <dbReference type="Proteomes" id="UP001589535"/>
    </source>
</evidence>
<dbReference type="PROSITE" id="PS50075">
    <property type="entry name" value="CARRIER"/>
    <property type="match status" value="1"/>
</dbReference>
<dbReference type="InterPro" id="IPR036736">
    <property type="entry name" value="ACP-like_sf"/>
</dbReference>
<dbReference type="InterPro" id="IPR042099">
    <property type="entry name" value="ANL_N_sf"/>
</dbReference>
<dbReference type="Gene3D" id="3.30.300.30">
    <property type="match status" value="1"/>
</dbReference>
<keyword evidence="2" id="KW-0436">Ligase</keyword>
<reference evidence="4 5" key="1">
    <citation type="submission" date="2024-09" db="EMBL/GenBank/DDBJ databases">
        <authorList>
            <person name="Sun Q."/>
            <person name="Mori K."/>
        </authorList>
    </citation>
    <scope>NUCLEOTIDE SEQUENCE [LARGE SCALE GENOMIC DNA]</scope>
    <source>
        <strain evidence="4 5">JCM 13852</strain>
    </source>
</reference>
<dbReference type="Gene3D" id="3.40.50.12780">
    <property type="entry name" value="N-terminal domain of ligase-like"/>
    <property type="match status" value="1"/>
</dbReference>
<dbReference type="Gene3D" id="3.40.50.1820">
    <property type="entry name" value="alpha/beta hydrolase"/>
    <property type="match status" value="1"/>
</dbReference>
<gene>
    <name evidence="4" type="ORF">ACFFTO_20045</name>
</gene>
<dbReference type="Proteomes" id="UP001589535">
    <property type="component" value="Unassembled WGS sequence"/>
</dbReference>
<dbReference type="InterPro" id="IPR029058">
    <property type="entry name" value="AB_hydrolase_fold"/>
</dbReference>
<dbReference type="PANTHER" id="PTHR45527">
    <property type="entry name" value="NONRIBOSOMAL PEPTIDE SYNTHETASE"/>
    <property type="match status" value="1"/>
</dbReference>
<dbReference type="InterPro" id="IPR000873">
    <property type="entry name" value="AMP-dep_synth/lig_dom"/>
</dbReference>
<dbReference type="Pfam" id="PF00501">
    <property type="entry name" value="AMP-binding"/>
    <property type="match status" value="1"/>
</dbReference>
<dbReference type="PANTHER" id="PTHR45527:SF10">
    <property type="entry name" value="PYOCHELIN SYNTHASE PCHF"/>
    <property type="match status" value="1"/>
</dbReference>
<feature type="domain" description="Carrier" evidence="3">
    <location>
        <begin position="259"/>
        <end position="334"/>
    </location>
</feature>
<evidence type="ECO:0000256" key="1">
    <source>
        <dbReference type="ARBA" id="ARBA00004924"/>
    </source>
</evidence>
<dbReference type="EMBL" id="JBHMBK010000014">
    <property type="protein sequence ID" value="MFB9686491.1"/>
    <property type="molecule type" value="Genomic_DNA"/>
</dbReference>
<name>A0ABV5U7S4_9PSEU</name>
<dbReference type="SUPFAM" id="SSF47336">
    <property type="entry name" value="ACP-like"/>
    <property type="match status" value="1"/>
</dbReference>
<dbReference type="Pfam" id="PF13193">
    <property type="entry name" value="AMP-binding_C"/>
    <property type="match status" value="1"/>
</dbReference>
<dbReference type="SUPFAM" id="SSF56801">
    <property type="entry name" value="Acetyl-CoA synthetase-like"/>
    <property type="match status" value="1"/>
</dbReference>